<dbReference type="RefSeq" id="WP_232817357.1">
    <property type="nucleotide sequence ID" value="NZ_JAZGRR010000003.1"/>
</dbReference>
<dbReference type="SFLD" id="SFLDS00003">
    <property type="entry name" value="Haloacid_Dehalogenase"/>
    <property type="match status" value="1"/>
</dbReference>
<dbReference type="SUPFAM" id="SSF56784">
    <property type="entry name" value="HAD-like"/>
    <property type="match status" value="1"/>
</dbReference>
<reference evidence="1" key="1">
    <citation type="submission" date="2016-10" db="EMBL/GenBank/DDBJ databases">
        <authorList>
            <person name="de Groot N.N."/>
        </authorList>
    </citation>
    <scope>NUCLEOTIDE SEQUENCE</scope>
    <source>
        <strain evidence="1">1628</strain>
    </source>
</reference>
<proteinExistence type="predicted"/>
<dbReference type="PANTHER" id="PTHR43434:SF1">
    <property type="entry name" value="PHOSPHOGLYCOLATE PHOSPHATASE"/>
    <property type="match status" value="1"/>
</dbReference>
<dbReference type="PANTHER" id="PTHR43434">
    <property type="entry name" value="PHOSPHOGLYCOLATE PHOSPHATASE"/>
    <property type="match status" value="1"/>
</dbReference>
<dbReference type="Gene3D" id="1.10.150.240">
    <property type="entry name" value="Putative phosphatase, domain 2"/>
    <property type="match status" value="1"/>
</dbReference>
<dbReference type="InterPro" id="IPR036412">
    <property type="entry name" value="HAD-like_sf"/>
</dbReference>
<dbReference type="Gene3D" id="3.40.50.1000">
    <property type="entry name" value="HAD superfamily/HAD-like"/>
    <property type="match status" value="1"/>
</dbReference>
<dbReference type="InterPro" id="IPR023198">
    <property type="entry name" value="PGP-like_dom2"/>
</dbReference>
<dbReference type="SFLD" id="SFLDG01129">
    <property type="entry name" value="C1.5:_HAD__Beta-PGM__Phosphata"/>
    <property type="match status" value="1"/>
</dbReference>
<name>A0A1L7B5P2_STRDA</name>
<protein>
    <submittedName>
        <fullName evidence="1">ToyI</fullName>
    </submittedName>
</protein>
<accession>A0A1L7B5P2</accession>
<organism evidence="1">
    <name type="scientific">Streptomyces diastatochromogenes</name>
    <dbReference type="NCBI Taxonomy" id="42236"/>
    <lineage>
        <taxon>Bacteria</taxon>
        <taxon>Bacillati</taxon>
        <taxon>Actinomycetota</taxon>
        <taxon>Actinomycetes</taxon>
        <taxon>Kitasatosporales</taxon>
        <taxon>Streptomycetaceae</taxon>
        <taxon>Streptomyces</taxon>
    </lineage>
</organism>
<sequence>MVEEMGRTGRTTVVLDRDGTLLDFYEMFHRFVLDLHRQEGVIPPPREEILGFGYWSSITSGALHIGSVRVRDRVDEVAHRYMAHGTLYPGVVPMLSALSGAGVRLALVSSWVGTEATVALLERYAVRPCFGPILTRDDLDAGDGPVSDADCKTALARRALDGLGHAPDHRLYVVGDTPSDIALGRRLGAVVVGVRTGNGGGLPAEGTPEGPDVLLPSAADLGRLILQAEPVG</sequence>
<dbReference type="Pfam" id="PF00702">
    <property type="entry name" value="Hydrolase"/>
    <property type="match status" value="1"/>
</dbReference>
<dbReference type="GO" id="GO:0008967">
    <property type="term" value="F:phosphoglycolate phosphatase activity"/>
    <property type="evidence" value="ECO:0007669"/>
    <property type="project" value="TreeGrafter"/>
</dbReference>
<evidence type="ECO:0000313" key="1">
    <source>
        <dbReference type="EMBL" id="APT68171.1"/>
    </source>
</evidence>
<gene>
    <name evidence="1" type="primary">toyI</name>
</gene>
<dbReference type="InterPro" id="IPR023214">
    <property type="entry name" value="HAD_sf"/>
</dbReference>
<dbReference type="GO" id="GO:0006281">
    <property type="term" value="P:DNA repair"/>
    <property type="evidence" value="ECO:0007669"/>
    <property type="project" value="TreeGrafter"/>
</dbReference>
<dbReference type="EMBL" id="KY022432">
    <property type="protein sequence ID" value="APT68171.1"/>
    <property type="molecule type" value="Genomic_DNA"/>
</dbReference>
<dbReference type="InterPro" id="IPR050155">
    <property type="entry name" value="HAD-like_hydrolase_sf"/>
</dbReference>
<dbReference type="AlphaFoldDB" id="A0A1L7B5P2"/>